<name>A0A7W4VSJ7_9ACTN</name>
<dbReference type="Proteomes" id="UP000589626">
    <property type="component" value="Unassembled WGS sequence"/>
</dbReference>
<feature type="compositionally biased region" description="Basic and acidic residues" evidence="1">
    <location>
        <begin position="72"/>
        <end position="96"/>
    </location>
</feature>
<organism evidence="2 3">
    <name type="scientific">Nocardioides soli</name>
    <dbReference type="NCBI Taxonomy" id="1036020"/>
    <lineage>
        <taxon>Bacteria</taxon>
        <taxon>Bacillati</taxon>
        <taxon>Actinomycetota</taxon>
        <taxon>Actinomycetes</taxon>
        <taxon>Propionibacteriales</taxon>
        <taxon>Nocardioidaceae</taxon>
        <taxon>Nocardioides</taxon>
    </lineage>
</organism>
<protein>
    <submittedName>
        <fullName evidence="2">Uncharacterized protein</fullName>
    </submittedName>
</protein>
<sequence>MNNEALNERLAEMLAEHEWTRKSRCTCHWTPRACMFPEPYVNGADQYRAHVAAALVPVVRAMQAEAWGEGGAHVDSRGVYDPDDNPYRSDESEGGR</sequence>
<dbReference type="RefSeq" id="WP_183590961.1">
    <property type="nucleotide sequence ID" value="NZ_JACHWR010000001.1"/>
</dbReference>
<evidence type="ECO:0000256" key="1">
    <source>
        <dbReference type="SAM" id="MobiDB-lite"/>
    </source>
</evidence>
<accession>A0A7W4VSJ7</accession>
<comment type="caution">
    <text evidence="2">The sequence shown here is derived from an EMBL/GenBank/DDBJ whole genome shotgun (WGS) entry which is preliminary data.</text>
</comment>
<feature type="region of interest" description="Disordered" evidence="1">
    <location>
        <begin position="70"/>
        <end position="96"/>
    </location>
</feature>
<dbReference type="EMBL" id="JACHWR010000001">
    <property type="protein sequence ID" value="MBB3041005.1"/>
    <property type="molecule type" value="Genomic_DNA"/>
</dbReference>
<reference evidence="2 3" key="1">
    <citation type="submission" date="2020-08" db="EMBL/GenBank/DDBJ databases">
        <title>Sequencing the genomes of 1000 actinobacteria strains.</title>
        <authorList>
            <person name="Klenk H.-P."/>
        </authorList>
    </citation>
    <scope>NUCLEOTIDE SEQUENCE [LARGE SCALE GENOMIC DNA]</scope>
    <source>
        <strain evidence="2 3">DSM 105498</strain>
    </source>
</reference>
<evidence type="ECO:0000313" key="3">
    <source>
        <dbReference type="Proteomes" id="UP000589626"/>
    </source>
</evidence>
<evidence type="ECO:0000313" key="2">
    <source>
        <dbReference type="EMBL" id="MBB3041005.1"/>
    </source>
</evidence>
<gene>
    <name evidence="2" type="ORF">FHU40_000806</name>
</gene>
<proteinExistence type="predicted"/>
<dbReference type="AlphaFoldDB" id="A0A7W4VSJ7"/>
<keyword evidence="3" id="KW-1185">Reference proteome</keyword>